<dbReference type="GO" id="GO:0008610">
    <property type="term" value="P:lipid biosynthetic process"/>
    <property type="evidence" value="ECO:0007669"/>
    <property type="project" value="UniProtKB-ARBA"/>
</dbReference>
<protein>
    <recommendedName>
        <fullName evidence="2">Anti-sigma factor antagonist</fullName>
    </recommendedName>
</protein>
<evidence type="ECO:0000313" key="4">
    <source>
        <dbReference type="EMBL" id="SFH89002.1"/>
    </source>
</evidence>
<organism evidence="4 5">
    <name type="scientific">Selenomonas ruminantium</name>
    <dbReference type="NCBI Taxonomy" id="971"/>
    <lineage>
        <taxon>Bacteria</taxon>
        <taxon>Bacillati</taxon>
        <taxon>Bacillota</taxon>
        <taxon>Negativicutes</taxon>
        <taxon>Selenomonadales</taxon>
        <taxon>Selenomonadaceae</taxon>
        <taxon>Selenomonas</taxon>
    </lineage>
</organism>
<dbReference type="PANTHER" id="PTHR45527:SF1">
    <property type="entry name" value="FATTY ACID SYNTHASE"/>
    <property type="match status" value="1"/>
</dbReference>
<evidence type="ECO:0000256" key="2">
    <source>
        <dbReference type="RuleBase" id="RU003749"/>
    </source>
</evidence>
<dbReference type="GO" id="GO:0031177">
    <property type="term" value="F:phosphopantetheine binding"/>
    <property type="evidence" value="ECO:0007669"/>
    <property type="project" value="TreeGrafter"/>
</dbReference>
<dbReference type="GO" id="GO:0005737">
    <property type="term" value="C:cytoplasm"/>
    <property type="evidence" value="ECO:0007669"/>
    <property type="project" value="TreeGrafter"/>
</dbReference>
<dbReference type="EMBL" id="FOQK01000007">
    <property type="protein sequence ID" value="SFH89002.1"/>
    <property type="molecule type" value="Genomic_DNA"/>
</dbReference>
<dbReference type="GO" id="GO:0044550">
    <property type="term" value="P:secondary metabolite biosynthetic process"/>
    <property type="evidence" value="ECO:0007669"/>
    <property type="project" value="TreeGrafter"/>
</dbReference>
<dbReference type="Gene3D" id="3.30.559.10">
    <property type="entry name" value="Chloramphenicol acetyltransferase-like domain"/>
    <property type="match status" value="1"/>
</dbReference>
<dbReference type="AlphaFoldDB" id="A0A1I3DQK1"/>
<dbReference type="InterPro" id="IPR036513">
    <property type="entry name" value="STAS_dom_sf"/>
</dbReference>
<dbReference type="InterPro" id="IPR023213">
    <property type="entry name" value="CAT-like_dom_sf"/>
</dbReference>
<dbReference type="Gene3D" id="3.30.750.24">
    <property type="entry name" value="STAS domain"/>
    <property type="match status" value="1"/>
</dbReference>
<dbReference type="InterPro" id="IPR001242">
    <property type="entry name" value="Condensation_dom"/>
</dbReference>
<dbReference type="InterPro" id="IPR002645">
    <property type="entry name" value="STAS_dom"/>
</dbReference>
<dbReference type="RefSeq" id="WP_075442772.1">
    <property type="nucleotide sequence ID" value="NZ_FOQK01000007.1"/>
</dbReference>
<dbReference type="OrthoDB" id="9794628at2"/>
<dbReference type="GO" id="GO:0003824">
    <property type="term" value="F:catalytic activity"/>
    <property type="evidence" value="ECO:0007669"/>
    <property type="project" value="InterPro"/>
</dbReference>
<sequence>MSLEITTKLTGTLWQVKLTGRLDAIEAPALEQELTAIPAGSQNIELDVSELSYIASAGLRSLLMAKRTADKQNAELVIKDPQQAIKEVFDITGFNKFLKIIYSEQEAEPLAAPQGFYPLRPVQRWLVDTHFHKANSTMMNVGALGKLDDSVDMERLAEAVNGVLNAHDVFRCRLVFHPDTGEICQRFDGSVKKIVVETLSEEAFAQRKLELEKPFQLIDRPLYRIYLMVTPSGKFIYEDFYHAIMDGTAICLLFWREMDMRYQGKKIRRQAGSYADYVLEEHRELQTGAEEGHDYWRQQLAGFDTQKHLPPMDRQDDGKWHESQVICEIQNIRHDFFRERGTTEHSFMLGAAMLAMAKVTGEKEVIMSWVHHARNSAKELRLMGLMLNQLPIRSTLREDMTAAQFLQSVEEKVQQGLSYARSLDAVYNEDLEGECASFILQKNTDAKAAFVLDGKPITIQDMPANKRSAAENVLDIALTALDDGSYTLTLTYDASRYSETMMQRYAAAFDEMLLAMQTEDRCLAEILS</sequence>
<dbReference type="SUPFAM" id="SSF52777">
    <property type="entry name" value="CoA-dependent acyltransferases"/>
    <property type="match status" value="2"/>
</dbReference>
<comment type="similarity">
    <text evidence="1 2">Belongs to the anti-sigma-factor antagonist family.</text>
</comment>
<dbReference type="SUPFAM" id="SSF52091">
    <property type="entry name" value="SpoIIaa-like"/>
    <property type="match status" value="1"/>
</dbReference>
<dbReference type="GO" id="GO:0043041">
    <property type="term" value="P:amino acid activation for nonribosomal peptide biosynthetic process"/>
    <property type="evidence" value="ECO:0007669"/>
    <property type="project" value="TreeGrafter"/>
</dbReference>
<reference evidence="4 5" key="1">
    <citation type="submission" date="2016-10" db="EMBL/GenBank/DDBJ databases">
        <authorList>
            <person name="de Groot N.N."/>
        </authorList>
    </citation>
    <scope>NUCLEOTIDE SEQUENCE [LARGE SCALE GENOMIC DNA]</scope>
    <source>
        <strain evidence="4 5">Z108</strain>
    </source>
</reference>
<gene>
    <name evidence="4" type="ORF">SAMN04487861_10784</name>
</gene>
<evidence type="ECO:0000256" key="1">
    <source>
        <dbReference type="ARBA" id="ARBA00009013"/>
    </source>
</evidence>
<dbReference type="PROSITE" id="PS50801">
    <property type="entry name" value="STAS"/>
    <property type="match status" value="1"/>
</dbReference>
<dbReference type="Gene3D" id="3.30.559.30">
    <property type="entry name" value="Nonribosomal peptide synthetase, condensation domain"/>
    <property type="match status" value="1"/>
</dbReference>
<dbReference type="InterPro" id="IPR003658">
    <property type="entry name" value="Anti-sigma_ant"/>
</dbReference>
<dbReference type="Pfam" id="PF00668">
    <property type="entry name" value="Condensation"/>
    <property type="match status" value="1"/>
</dbReference>
<dbReference type="NCBIfam" id="TIGR00377">
    <property type="entry name" value="ant_ant_sig"/>
    <property type="match status" value="1"/>
</dbReference>
<dbReference type="CDD" id="cd07043">
    <property type="entry name" value="STAS_anti-anti-sigma_factors"/>
    <property type="match status" value="1"/>
</dbReference>
<evidence type="ECO:0000259" key="3">
    <source>
        <dbReference type="PROSITE" id="PS50801"/>
    </source>
</evidence>
<dbReference type="GO" id="GO:0043856">
    <property type="term" value="F:anti-sigma factor antagonist activity"/>
    <property type="evidence" value="ECO:0007669"/>
    <property type="project" value="InterPro"/>
</dbReference>
<name>A0A1I3DQK1_SELRU</name>
<feature type="domain" description="STAS" evidence="3">
    <location>
        <begin position="16"/>
        <end position="111"/>
    </location>
</feature>
<dbReference type="InterPro" id="IPR058548">
    <property type="entry name" value="MlaB-like_STAS"/>
</dbReference>
<dbReference type="Proteomes" id="UP000183639">
    <property type="component" value="Unassembled WGS sequence"/>
</dbReference>
<proteinExistence type="inferred from homology"/>
<dbReference type="Pfam" id="PF13466">
    <property type="entry name" value="STAS_2"/>
    <property type="match status" value="1"/>
</dbReference>
<dbReference type="PANTHER" id="PTHR45527">
    <property type="entry name" value="NONRIBOSOMAL PEPTIDE SYNTHETASE"/>
    <property type="match status" value="1"/>
</dbReference>
<evidence type="ECO:0000313" key="5">
    <source>
        <dbReference type="Proteomes" id="UP000183639"/>
    </source>
</evidence>
<accession>A0A1I3DQK1</accession>